<dbReference type="OrthoDB" id="6556108at2"/>
<proteinExistence type="predicted"/>
<sequence>MRAAWGEPGELDRLRSATVEARRAYFHTLGEPDPDVWLALVNPVLGEEPAWPGRPAWQRIRTAGQTTIVSSGLTDPFPSADGPNLGHGIEVALVTKDAMTRDLEPCWLLELAQELSYQAARDARFHLRYAKFGMFLMGVHNASSVYESWADEGGTMGFLLGLPTPSVPTAIPLPIGTATLLVAKLLTPAEYAFVAAHGVSGARHLVERFAVDGTDHGSSLDRRSVI</sequence>
<dbReference type="KEGG" id="lrs:PX52LOC_04686"/>
<dbReference type="RefSeq" id="WP_149112263.1">
    <property type="nucleotide sequence ID" value="NZ_CP042425.1"/>
</dbReference>
<reference evidence="2" key="1">
    <citation type="submission" date="2019-08" db="EMBL/GenBank/DDBJ databases">
        <title>Limnoglobus roseus gen. nov., sp. nov., a novel freshwater planctomycete with a giant genome from the family Gemmataceae.</title>
        <authorList>
            <person name="Kulichevskaya I.S."/>
            <person name="Naumoff D.G."/>
            <person name="Miroshnikov K."/>
            <person name="Ivanova A."/>
            <person name="Philippov D.A."/>
            <person name="Hakobyan A."/>
            <person name="Rijpstra I.C."/>
            <person name="Sinninghe Damste J.S."/>
            <person name="Liesack W."/>
            <person name="Dedysh S.N."/>
        </authorList>
    </citation>
    <scope>NUCLEOTIDE SEQUENCE [LARGE SCALE GENOMIC DNA]</scope>
    <source>
        <strain evidence="2">PX52</strain>
    </source>
</reference>
<organism evidence="1 2">
    <name type="scientific">Limnoglobus roseus</name>
    <dbReference type="NCBI Taxonomy" id="2598579"/>
    <lineage>
        <taxon>Bacteria</taxon>
        <taxon>Pseudomonadati</taxon>
        <taxon>Planctomycetota</taxon>
        <taxon>Planctomycetia</taxon>
        <taxon>Gemmatales</taxon>
        <taxon>Gemmataceae</taxon>
        <taxon>Limnoglobus</taxon>
    </lineage>
</organism>
<dbReference type="EMBL" id="CP042425">
    <property type="protein sequence ID" value="QEL17687.1"/>
    <property type="molecule type" value="Genomic_DNA"/>
</dbReference>
<evidence type="ECO:0000313" key="2">
    <source>
        <dbReference type="Proteomes" id="UP000324974"/>
    </source>
</evidence>
<accession>A0A5C1AHN7</accession>
<name>A0A5C1AHN7_9BACT</name>
<evidence type="ECO:0000313" key="1">
    <source>
        <dbReference type="EMBL" id="QEL17687.1"/>
    </source>
</evidence>
<dbReference type="Proteomes" id="UP000324974">
    <property type="component" value="Chromosome"/>
</dbReference>
<keyword evidence="2" id="KW-1185">Reference proteome</keyword>
<dbReference type="AlphaFoldDB" id="A0A5C1AHN7"/>
<gene>
    <name evidence="1" type="ORF">PX52LOC_04686</name>
</gene>
<evidence type="ECO:0008006" key="3">
    <source>
        <dbReference type="Google" id="ProtNLM"/>
    </source>
</evidence>
<protein>
    <recommendedName>
        <fullName evidence="3">Suppressor of fused-like domain-containing protein</fullName>
    </recommendedName>
</protein>